<proteinExistence type="predicted"/>
<protein>
    <submittedName>
        <fullName evidence="4">Response regulator</fullName>
    </submittedName>
</protein>
<dbReference type="SUPFAM" id="SSF52172">
    <property type="entry name" value="CheY-like"/>
    <property type="match status" value="1"/>
</dbReference>
<feature type="modified residue" description="4-aspartylphosphate" evidence="2">
    <location>
        <position position="60"/>
    </location>
</feature>
<name>A0ABU8JCN8_9GAMM</name>
<gene>
    <name evidence="4" type="ORF">WAT24_11075</name>
</gene>
<accession>A0ABU8JCN8</accession>
<dbReference type="InterPro" id="IPR011006">
    <property type="entry name" value="CheY-like_superfamily"/>
</dbReference>
<comment type="caution">
    <text evidence="4">The sequence shown here is derived from an EMBL/GenBank/DDBJ whole genome shotgun (WGS) entry which is preliminary data.</text>
</comment>
<dbReference type="PANTHER" id="PTHR44591">
    <property type="entry name" value="STRESS RESPONSE REGULATOR PROTEIN 1"/>
    <property type="match status" value="1"/>
</dbReference>
<dbReference type="Gene3D" id="3.40.50.2300">
    <property type="match status" value="1"/>
</dbReference>
<dbReference type="RefSeq" id="WP_336807928.1">
    <property type="nucleotide sequence ID" value="NZ_JBBBNY010000007.1"/>
</dbReference>
<evidence type="ECO:0000313" key="4">
    <source>
        <dbReference type="EMBL" id="MEI7037300.1"/>
    </source>
</evidence>
<sequence length="183" mass="20592">MTYKLLLLDDEQAILNALTRVIKRIDSDRFGGPCQIKTFTSATEALACVRQEPVDLIITDFRMPAMTGLEFLREAIRHQPDVARIIISGQADLPTVVAAINDTQVFRFVNKPWDDGELQLAVVQALHVYALSRENQRLADLVRVQQGTISRQEAALRQLESECPGITRVERDENGAIYLDLDD</sequence>
<evidence type="ECO:0000256" key="2">
    <source>
        <dbReference type="PROSITE-ProRule" id="PRU00169"/>
    </source>
</evidence>
<dbReference type="EMBL" id="JBBBNY010000007">
    <property type="protein sequence ID" value="MEI7037300.1"/>
    <property type="molecule type" value="Genomic_DNA"/>
</dbReference>
<evidence type="ECO:0000256" key="1">
    <source>
        <dbReference type="ARBA" id="ARBA00022553"/>
    </source>
</evidence>
<dbReference type="InterPro" id="IPR050595">
    <property type="entry name" value="Bact_response_regulator"/>
</dbReference>
<evidence type="ECO:0000313" key="5">
    <source>
        <dbReference type="Proteomes" id="UP001381174"/>
    </source>
</evidence>
<dbReference type="Pfam" id="PF00072">
    <property type="entry name" value="Response_reg"/>
    <property type="match status" value="1"/>
</dbReference>
<keyword evidence="1 2" id="KW-0597">Phosphoprotein</keyword>
<evidence type="ECO:0000259" key="3">
    <source>
        <dbReference type="PROSITE" id="PS50110"/>
    </source>
</evidence>
<dbReference type="SMART" id="SM00448">
    <property type="entry name" value="REC"/>
    <property type="match status" value="1"/>
</dbReference>
<dbReference type="Proteomes" id="UP001381174">
    <property type="component" value="Unassembled WGS sequence"/>
</dbReference>
<reference evidence="4 5" key="1">
    <citation type="journal article" date="2014" name="Int. J. Syst. Evol. Microbiol.">
        <title>Fulvimonas yonginensis sp. nov., isolated from greenhouse soil, and emended description of the genus Fulvimonas.</title>
        <authorList>
            <person name="Ahn J.H."/>
            <person name="Kim S.J."/>
            <person name="Weon H.Y."/>
            <person name="Hong S.B."/>
            <person name="Seok S.J."/>
            <person name="Kwon S.W."/>
        </authorList>
    </citation>
    <scope>NUCLEOTIDE SEQUENCE [LARGE SCALE GENOMIC DNA]</scope>
    <source>
        <strain evidence="4 5">KACC 16952</strain>
    </source>
</reference>
<dbReference type="PROSITE" id="PS50110">
    <property type="entry name" value="RESPONSE_REGULATORY"/>
    <property type="match status" value="1"/>
</dbReference>
<organism evidence="4 5">
    <name type="scientific">Fulvimonas yonginensis</name>
    <dbReference type="NCBI Taxonomy" id="1495200"/>
    <lineage>
        <taxon>Bacteria</taxon>
        <taxon>Pseudomonadati</taxon>
        <taxon>Pseudomonadota</taxon>
        <taxon>Gammaproteobacteria</taxon>
        <taxon>Lysobacterales</taxon>
        <taxon>Rhodanobacteraceae</taxon>
        <taxon>Fulvimonas</taxon>
    </lineage>
</organism>
<dbReference type="PANTHER" id="PTHR44591:SF19">
    <property type="entry name" value="TWO-COMPONENT RESPONSE REGULATOR-RELATED"/>
    <property type="match status" value="1"/>
</dbReference>
<dbReference type="InterPro" id="IPR001789">
    <property type="entry name" value="Sig_transdc_resp-reg_receiver"/>
</dbReference>
<feature type="domain" description="Response regulatory" evidence="3">
    <location>
        <begin position="4"/>
        <end position="126"/>
    </location>
</feature>
<keyword evidence="5" id="KW-1185">Reference proteome</keyword>
<dbReference type="CDD" id="cd17569">
    <property type="entry name" value="REC_HupR-like"/>
    <property type="match status" value="1"/>
</dbReference>